<evidence type="ECO:0000313" key="2">
    <source>
        <dbReference type="EMBL" id="EFR45698.1"/>
    </source>
</evidence>
<evidence type="ECO:0000313" key="3">
    <source>
        <dbReference type="Proteomes" id="UP000005755"/>
    </source>
</evidence>
<dbReference type="EMBL" id="AP012492">
    <property type="protein sequence ID" value="BAM33068.1"/>
    <property type="molecule type" value="Genomic_DNA"/>
</dbReference>
<dbReference type="GeneID" id="66540653"/>
<reference evidence="2" key="1">
    <citation type="submission" date="2008-08" db="EMBL/GenBank/DDBJ databases">
        <title>Annotation of Helicobacter cinaedi strain CCUG 18818.</title>
        <authorList>
            <consortium name="The Broad Institute Genome Sequencing Platform"/>
            <person name="Fox J.G."/>
            <person name="Shen Z."/>
            <person name="Charoenlap N."/>
            <person name="Schauer D.B."/>
            <person name="Ward D."/>
            <person name="Mehta T."/>
            <person name="Young S."/>
            <person name="Jaffe D."/>
            <person name="Gnerre S."/>
            <person name="Berlin A."/>
            <person name="Heiman D."/>
            <person name="Hepburn T."/>
            <person name="Shea T."/>
            <person name="Sykes S."/>
            <person name="Alvarado L."/>
            <person name="Kodira C."/>
            <person name="Borodovsky M."/>
            <person name="Lander E."/>
            <person name="Galagan J."/>
            <person name="Nusbaum C."/>
            <person name="Birren B."/>
        </authorList>
    </citation>
    <scope>NUCLEOTIDE SEQUENCE</scope>
    <source>
        <strain evidence="2">CCUG 18818</strain>
    </source>
</reference>
<dbReference type="RefSeq" id="WP_002955521.1">
    <property type="nucleotide sequence ID" value="NC_020555.1"/>
</dbReference>
<dbReference type="Proteomes" id="UP000005755">
    <property type="component" value="Unassembled WGS sequence"/>
</dbReference>
<reference evidence="1" key="3">
    <citation type="submission" date="2012-07" db="EMBL/GenBank/DDBJ databases">
        <authorList>
            <person name="Akiyama T."/>
            <person name="Takeshita N."/>
            <person name="Ohmagari N."/>
            <person name="Kirikae T."/>
        </authorList>
    </citation>
    <scope>NUCLEOTIDE SEQUENCE</scope>
    <source>
        <strain evidence="1">ATCC BAA-847</strain>
    </source>
</reference>
<proteinExistence type="predicted"/>
<evidence type="ECO:0000313" key="1">
    <source>
        <dbReference type="EMBL" id="BAM33068.1"/>
    </source>
</evidence>
<reference evidence="1 4" key="2">
    <citation type="journal article" date="2012" name="J. Bacteriol.">
        <title>Complete Genome Sequence of Helicobacter cinaedi Type Strain ATCC BAA-847.</title>
        <authorList>
            <person name="Miyoshi-Akiyama T."/>
            <person name="Takeshita N."/>
            <person name="Ohmagari N."/>
            <person name="Kirikae T."/>
        </authorList>
    </citation>
    <scope>NUCLEOTIDE SEQUENCE [LARGE SCALE GENOMIC DNA]</scope>
    <source>
        <strain evidence="1 4">ATCC BAA-847</strain>
    </source>
</reference>
<evidence type="ECO:0000313" key="4">
    <source>
        <dbReference type="Proteomes" id="UP000006036"/>
    </source>
</evidence>
<reference evidence="3" key="4">
    <citation type="journal article" date="2014" name="Genome Announc.">
        <title>Draft genome sequences of six enterohepatic helicobacter species isolated from humans and one from rhesus macaques.</title>
        <authorList>
            <person name="Shen Z."/>
            <person name="Sheh A."/>
            <person name="Young S.K."/>
            <person name="Abouelliel A."/>
            <person name="Ward D.V."/>
            <person name="Earl A.M."/>
            <person name="Fox J.G."/>
        </authorList>
    </citation>
    <scope>NUCLEOTIDE SEQUENCE [LARGE SCALE GENOMIC DNA]</scope>
    <source>
        <strain evidence="3">CCUG 18818</strain>
    </source>
</reference>
<sequence>MSFWYVCKECGYINEVDCIEINIQIKLNSQKAVSCICSECDNRQDIIIEV</sequence>
<dbReference type="AlphaFoldDB" id="A0AAI8MNW1"/>
<dbReference type="KEGG" id="hcb:HCBAA847_1848"/>
<dbReference type="Proteomes" id="UP000006036">
    <property type="component" value="Chromosome 1"/>
</dbReference>
<gene>
    <name evidence="1" type="ORF">HCBAA847_1848</name>
    <name evidence="2" type="ORF">HCCG_00244</name>
</gene>
<accession>A0AAI8MNW1</accession>
<protein>
    <submittedName>
        <fullName evidence="1">Uncharacterized protein</fullName>
    </submittedName>
</protein>
<organism evidence="1 4">
    <name type="scientific">Helicobacter cinaedi CCUG 18818 = ATCC BAA-847</name>
    <dbReference type="NCBI Taxonomy" id="537971"/>
    <lineage>
        <taxon>Bacteria</taxon>
        <taxon>Pseudomonadati</taxon>
        <taxon>Campylobacterota</taxon>
        <taxon>Epsilonproteobacteria</taxon>
        <taxon>Campylobacterales</taxon>
        <taxon>Helicobacteraceae</taxon>
        <taxon>Helicobacter</taxon>
    </lineage>
</organism>
<name>A0AAI8MNW1_9HELI</name>
<keyword evidence="3" id="KW-1185">Reference proteome</keyword>
<dbReference type="EMBL" id="DS990391">
    <property type="protein sequence ID" value="EFR45698.1"/>
    <property type="molecule type" value="Genomic_DNA"/>
</dbReference>